<evidence type="ECO:0000313" key="3">
    <source>
        <dbReference type="Proteomes" id="UP001575105"/>
    </source>
</evidence>
<keyword evidence="3" id="KW-1185">Reference proteome</keyword>
<evidence type="ECO:0000313" key="2">
    <source>
        <dbReference type="EMBL" id="MFA9479831.1"/>
    </source>
</evidence>
<accession>A0ABV4UAN0</accession>
<organism evidence="2 3">
    <name type="scientific">Natronomicrosphaera hydrolytica</name>
    <dbReference type="NCBI Taxonomy" id="3242702"/>
    <lineage>
        <taxon>Bacteria</taxon>
        <taxon>Pseudomonadati</taxon>
        <taxon>Planctomycetota</taxon>
        <taxon>Phycisphaerae</taxon>
        <taxon>Phycisphaerales</taxon>
        <taxon>Phycisphaeraceae</taxon>
        <taxon>Natronomicrosphaera</taxon>
    </lineage>
</organism>
<proteinExistence type="predicted"/>
<dbReference type="EMBL" id="JBGUBD010000012">
    <property type="protein sequence ID" value="MFA9479831.1"/>
    <property type="molecule type" value="Genomic_DNA"/>
</dbReference>
<dbReference type="RefSeq" id="WP_425346756.1">
    <property type="nucleotide sequence ID" value="NZ_JBGUBD010000012.1"/>
</dbReference>
<gene>
    <name evidence="2" type="ORF">ACERK3_16225</name>
</gene>
<name>A0ABV4UAN0_9BACT</name>
<protein>
    <submittedName>
        <fullName evidence="2">DUF6573 family protein</fullName>
    </submittedName>
</protein>
<dbReference type="Proteomes" id="UP001575105">
    <property type="component" value="Unassembled WGS sequence"/>
</dbReference>
<evidence type="ECO:0000256" key="1">
    <source>
        <dbReference type="SAM" id="MobiDB-lite"/>
    </source>
</evidence>
<sequence length="142" mass="15805">MTSDPPPDPGRHDADDSPEVSRAQMIEDGLLIDLTDWARPVGIPIPVACTDLVWLTWIAPPPGTREVGQSERGRGHAILRRLAHVIRRHADTPLTRMPFKVLLLASPQVERLAELVAHGHLGDPPQRDPVITLQLPDEPQRW</sequence>
<comment type="caution">
    <text evidence="2">The sequence shown here is derived from an EMBL/GenBank/DDBJ whole genome shotgun (WGS) entry which is preliminary data.</text>
</comment>
<reference evidence="2 3" key="1">
    <citation type="submission" date="2024-08" db="EMBL/GenBank/DDBJ databases">
        <title>Whole-genome sequencing of halo(alkali)philic microorganisms from hypersaline lakes.</title>
        <authorList>
            <person name="Sorokin D.Y."/>
            <person name="Merkel A.Y."/>
            <person name="Messina E."/>
            <person name="Yakimov M."/>
        </authorList>
    </citation>
    <scope>NUCLEOTIDE SEQUENCE [LARGE SCALE GENOMIC DNA]</scope>
    <source>
        <strain evidence="2 3">AB-hyl4</strain>
    </source>
</reference>
<feature type="region of interest" description="Disordered" evidence="1">
    <location>
        <begin position="1"/>
        <end position="20"/>
    </location>
</feature>